<feature type="chain" id="PRO_5026107764" evidence="1">
    <location>
        <begin position="25"/>
        <end position="169"/>
    </location>
</feature>
<dbReference type="InterPro" id="IPR037401">
    <property type="entry name" value="SnoaL-like"/>
</dbReference>
<proteinExistence type="predicted"/>
<keyword evidence="4" id="KW-1185">Reference proteome</keyword>
<gene>
    <name evidence="3" type="ORF">GRI91_06435</name>
</gene>
<evidence type="ECO:0000313" key="4">
    <source>
        <dbReference type="Proteomes" id="UP000438476"/>
    </source>
</evidence>
<sequence length="169" mass="18839">MSLLKGALISGALALITAPMPLLARDSGASDAAENAAPAAETRHCTLNARQVVERFIPLFYDQKNARLAFDRWVHPDYIQHNPIAPDGAEAAVNTLQPFFDAMPDMQYTVHRVIAEDGLVMVHNHLKMNEEDRGSAVIDIFRVEDCKIVEHWDVIQAVPDKSMNENTMF</sequence>
<dbReference type="AlphaFoldDB" id="A0A6I4T6F3"/>
<comment type="caution">
    <text evidence="3">The sequence shown here is derived from an EMBL/GenBank/DDBJ whole genome shotgun (WGS) entry which is preliminary data.</text>
</comment>
<dbReference type="Gene3D" id="3.10.450.50">
    <property type="match status" value="1"/>
</dbReference>
<name>A0A6I4T6F3_9SPHN</name>
<feature type="domain" description="SnoaL-like" evidence="2">
    <location>
        <begin position="62"/>
        <end position="151"/>
    </location>
</feature>
<dbReference type="EMBL" id="WTYT01000002">
    <property type="protein sequence ID" value="MXO65385.1"/>
    <property type="molecule type" value="Genomic_DNA"/>
</dbReference>
<protein>
    <submittedName>
        <fullName evidence="3">Polyketide cyclase</fullName>
    </submittedName>
</protein>
<dbReference type="InterPro" id="IPR032710">
    <property type="entry name" value="NTF2-like_dom_sf"/>
</dbReference>
<accession>A0A6I4T6F3</accession>
<dbReference type="SUPFAM" id="SSF54427">
    <property type="entry name" value="NTF2-like"/>
    <property type="match status" value="1"/>
</dbReference>
<evidence type="ECO:0000256" key="1">
    <source>
        <dbReference type="SAM" id="SignalP"/>
    </source>
</evidence>
<feature type="signal peptide" evidence="1">
    <location>
        <begin position="1"/>
        <end position="24"/>
    </location>
</feature>
<organism evidence="3 4">
    <name type="scientific">Altericroceibacterium endophyticum</name>
    <dbReference type="NCBI Taxonomy" id="1808508"/>
    <lineage>
        <taxon>Bacteria</taxon>
        <taxon>Pseudomonadati</taxon>
        <taxon>Pseudomonadota</taxon>
        <taxon>Alphaproteobacteria</taxon>
        <taxon>Sphingomonadales</taxon>
        <taxon>Erythrobacteraceae</taxon>
        <taxon>Altericroceibacterium</taxon>
    </lineage>
</organism>
<dbReference type="OrthoDB" id="9812089at2"/>
<dbReference type="Proteomes" id="UP000438476">
    <property type="component" value="Unassembled WGS sequence"/>
</dbReference>
<evidence type="ECO:0000259" key="2">
    <source>
        <dbReference type="Pfam" id="PF12680"/>
    </source>
</evidence>
<reference evidence="3 4" key="1">
    <citation type="submission" date="2019-12" db="EMBL/GenBank/DDBJ databases">
        <title>Genomic-based taxomic classification of the family Erythrobacteraceae.</title>
        <authorList>
            <person name="Xu L."/>
        </authorList>
    </citation>
    <scope>NUCLEOTIDE SEQUENCE [LARGE SCALE GENOMIC DNA]</scope>
    <source>
        <strain evidence="3 4">LMG 29518</strain>
    </source>
</reference>
<evidence type="ECO:0000313" key="3">
    <source>
        <dbReference type="EMBL" id="MXO65385.1"/>
    </source>
</evidence>
<dbReference type="Pfam" id="PF12680">
    <property type="entry name" value="SnoaL_2"/>
    <property type="match status" value="1"/>
</dbReference>
<keyword evidence="1" id="KW-0732">Signal</keyword>
<dbReference type="RefSeq" id="WP_160735783.1">
    <property type="nucleotide sequence ID" value="NZ_WTYT01000002.1"/>
</dbReference>